<reference evidence="3" key="1">
    <citation type="submission" date="2016-10" db="EMBL/GenBank/DDBJ databases">
        <authorList>
            <person name="Varghese N."/>
            <person name="Submissions S."/>
        </authorList>
    </citation>
    <scope>NUCLEOTIDE SEQUENCE [LARGE SCALE GENOMIC DNA]</scope>
    <source>
        <strain evidence="3">DSM 44796</strain>
    </source>
</reference>
<dbReference type="RefSeq" id="WP_090006161.1">
    <property type="nucleotide sequence ID" value="NZ_FNET01000005.1"/>
</dbReference>
<evidence type="ECO:0000313" key="3">
    <source>
        <dbReference type="Proteomes" id="UP000199682"/>
    </source>
</evidence>
<name>A0A1G9AUW9_9PSEU</name>
<feature type="region of interest" description="Disordered" evidence="1">
    <location>
        <begin position="139"/>
        <end position="200"/>
    </location>
</feature>
<evidence type="ECO:0000313" key="2">
    <source>
        <dbReference type="EMBL" id="SDK30385.1"/>
    </source>
</evidence>
<gene>
    <name evidence="2" type="ORF">SAMN04488074_105110</name>
</gene>
<protein>
    <submittedName>
        <fullName evidence="2">Uncharacterized protein</fullName>
    </submittedName>
</protein>
<sequence>MALVRILQAVAGADFSWVAGDVVAMTDEQVAVWCDGDRAELARDVVVDQAATDQAVEDAVRQALVDAEQQRQAELEGLQVQARAVVDDNVVDPDGELAGQLRELAAELVAGVAPVRAAELAIAATLGEKATNAVVEGAPSETAAAAMPEEETTVPATEQNADGAVPAPQEERTATGRPERAAKRSRAGGGRAEPTPETRG</sequence>
<feature type="compositionally biased region" description="Low complexity" evidence="1">
    <location>
        <begin position="139"/>
        <end position="158"/>
    </location>
</feature>
<feature type="compositionally biased region" description="Basic and acidic residues" evidence="1">
    <location>
        <begin position="169"/>
        <end position="182"/>
    </location>
</feature>
<dbReference type="EMBL" id="FNET01000005">
    <property type="protein sequence ID" value="SDK30385.1"/>
    <property type="molecule type" value="Genomic_DNA"/>
</dbReference>
<dbReference type="AlphaFoldDB" id="A0A1G9AUW9"/>
<organism evidence="2 3">
    <name type="scientific">Lentzea albidocapillata subsp. violacea</name>
    <dbReference type="NCBI Taxonomy" id="128104"/>
    <lineage>
        <taxon>Bacteria</taxon>
        <taxon>Bacillati</taxon>
        <taxon>Actinomycetota</taxon>
        <taxon>Actinomycetes</taxon>
        <taxon>Pseudonocardiales</taxon>
        <taxon>Pseudonocardiaceae</taxon>
        <taxon>Lentzea</taxon>
    </lineage>
</organism>
<evidence type="ECO:0000256" key="1">
    <source>
        <dbReference type="SAM" id="MobiDB-lite"/>
    </source>
</evidence>
<accession>A0A1G9AUW9</accession>
<proteinExistence type="predicted"/>
<dbReference type="Proteomes" id="UP000199682">
    <property type="component" value="Unassembled WGS sequence"/>
</dbReference>